<keyword evidence="4 7" id="KW-0812">Transmembrane</keyword>
<feature type="transmembrane region" description="Helical" evidence="7">
    <location>
        <begin position="211"/>
        <end position="235"/>
    </location>
</feature>
<evidence type="ECO:0000313" key="9">
    <source>
        <dbReference type="Proteomes" id="UP000198977"/>
    </source>
</evidence>
<protein>
    <submittedName>
        <fullName evidence="8">Flagellar biosynthetic protein FliR</fullName>
    </submittedName>
</protein>
<keyword evidence="3" id="KW-1003">Cell membrane</keyword>
<dbReference type="PANTHER" id="PTHR30065">
    <property type="entry name" value="FLAGELLAR BIOSYNTHETIC PROTEIN FLIR"/>
    <property type="match status" value="1"/>
</dbReference>
<accession>A0A1I2DZ29</accession>
<keyword evidence="9" id="KW-1185">Reference proteome</keyword>
<feature type="transmembrane region" description="Helical" evidence="7">
    <location>
        <begin position="67"/>
        <end position="91"/>
    </location>
</feature>
<organism evidence="8 9">
    <name type="scientific">Sulfitobacter brevis</name>
    <dbReference type="NCBI Taxonomy" id="74348"/>
    <lineage>
        <taxon>Bacteria</taxon>
        <taxon>Pseudomonadati</taxon>
        <taxon>Pseudomonadota</taxon>
        <taxon>Alphaproteobacteria</taxon>
        <taxon>Rhodobacterales</taxon>
        <taxon>Roseobacteraceae</taxon>
        <taxon>Sulfitobacter</taxon>
    </lineage>
</organism>
<reference evidence="9" key="1">
    <citation type="submission" date="2016-10" db="EMBL/GenBank/DDBJ databases">
        <authorList>
            <person name="Varghese N."/>
            <person name="Submissions S."/>
        </authorList>
    </citation>
    <scope>NUCLEOTIDE SEQUENCE [LARGE SCALE GENOMIC DNA]</scope>
    <source>
        <strain evidence="9">DSM 11443</strain>
    </source>
</reference>
<evidence type="ECO:0000256" key="2">
    <source>
        <dbReference type="ARBA" id="ARBA00009772"/>
    </source>
</evidence>
<evidence type="ECO:0000256" key="5">
    <source>
        <dbReference type="ARBA" id="ARBA00022989"/>
    </source>
</evidence>
<keyword evidence="8" id="KW-0282">Flagellum</keyword>
<dbReference type="RefSeq" id="WP_093924705.1">
    <property type="nucleotide sequence ID" value="NZ_FOMW01000011.1"/>
</dbReference>
<dbReference type="OrthoDB" id="9779817at2"/>
<keyword evidence="8" id="KW-0966">Cell projection</keyword>
<feature type="transmembrane region" description="Helical" evidence="7">
    <location>
        <begin position="40"/>
        <end position="61"/>
    </location>
</feature>
<evidence type="ECO:0000256" key="6">
    <source>
        <dbReference type="ARBA" id="ARBA00023136"/>
    </source>
</evidence>
<dbReference type="PRINTS" id="PR00953">
    <property type="entry name" value="TYPE3IMRPROT"/>
</dbReference>
<keyword evidence="5 7" id="KW-1133">Transmembrane helix</keyword>
<comment type="subcellular location">
    <subcellularLocation>
        <location evidence="1">Cell membrane</location>
        <topology evidence="1">Multi-pass membrane protein</topology>
    </subcellularLocation>
</comment>
<gene>
    <name evidence="8" type="ORF">SAMN04488523_11156</name>
</gene>
<proteinExistence type="inferred from homology"/>
<evidence type="ECO:0000256" key="3">
    <source>
        <dbReference type="ARBA" id="ARBA00022475"/>
    </source>
</evidence>
<name>A0A1I2DZ29_9RHOB</name>
<dbReference type="PANTHER" id="PTHR30065:SF8">
    <property type="entry name" value="FLAGELLAR BIOSYNTHETIC PROTEIN FLIR"/>
    <property type="match status" value="1"/>
</dbReference>
<dbReference type="GO" id="GO:0006605">
    <property type="term" value="P:protein targeting"/>
    <property type="evidence" value="ECO:0007669"/>
    <property type="project" value="InterPro"/>
</dbReference>
<feature type="transmembrane region" description="Helical" evidence="7">
    <location>
        <begin position="178"/>
        <end position="199"/>
    </location>
</feature>
<dbReference type="STRING" id="74348.SAMN04488523_11156"/>
<evidence type="ECO:0000256" key="7">
    <source>
        <dbReference type="SAM" id="Phobius"/>
    </source>
</evidence>
<dbReference type="InterPro" id="IPR002010">
    <property type="entry name" value="T3SS_IM_R"/>
</dbReference>
<dbReference type="GO" id="GO:0005886">
    <property type="term" value="C:plasma membrane"/>
    <property type="evidence" value="ECO:0007669"/>
    <property type="project" value="UniProtKB-SubCell"/>
</dbReference>
<feature type="transmembrane region" description="Helical" evidence="7">
    <location>
        <begin position="6"/>
        <end position="28"/>
    </location>
</feature>
<feature type="transmembrane region" description="Helical" evidence="7">
    <location>
        <begin position="121"/>
        <end position="139"/>
    </location>
</feature>
<dbReference type="AlphaFoldDB" id="A0A1I2DZ29"/>
<comment type="similarity">
    <text evidence="2">Belongs to the FliR/MopE/SpaR family.</text>
</comment>
<dbReference type="Proteomes" id="UP000198977">
    <property type="component" value="Unassembled WGS sequence"/>
</dbReference>
<evidence type="ECO:0000256" key="4">
    <source>
        <dbReference type="ARBA" id="ARBA00022692"/>
    </source>
</evidence>
<evidence type="ECO:0000313" key="8">
    <source>
        <dbReference type="EMBL" id="SFE85676.1"/>
    </source>
</evidence>
<dbReference type="Pfam" id="PF01311">
    <property type="entry name" value="Bac_export_1"/>
    <property type="match status" value="1"/>
</dbReference>
<keyword evidence="8" id="KW-0969">Cilium</keyword>
<sequence length="251" mass="26839">MTLEGYVTALFFSYLVVFARLGSALIFMPAFGEVQIPMRVRLSFALVLCAALLPATPVQAAMPSEPLALAIMLGAEVTIGLWIGLTARILLSALQFAGFQAGQVSGLANAFGPSFGSFEGATMVATLMMISAVAMIFITDTHHIILRALLSSYQIFPPGEVMLQDMTDQILRAGGQSLYIGTAIAAPFFVMGVVLNLGMGLANRMMPQLPVFFVAASLLIGAGLLILAITMPAILEYFIETFQGWLIGFRF</sequence>
<dbReference type="EMBL" id="FOMW01000011">
    <property type="protein sequence ID" value="SFE85676.1"/>
    <property type="molecule type" value="Genomic_DNA"/>
</dbReference>
<keyword evidence="6 7" id="KW-0472">Membrane</keyword>
<evidence type="ECO:0000256" key="1">
    <source>
        <dbReference type="ARBA" id="ARBA00004651"/>
    </source>
</evidence>